<dbReference type="GO" id="GO:0003677">
    <property type="term" value="F:DNA binding"/>
    <property type="evidence" value="ECO:0007669"/>
    <property type="project" value="UniProtKB-KW"/>
</dbReference>
<proteinExistence type="inferred from homology"/>
<dbReference type="InterPro" id="IPR002729">
    <property type="entry name" value="CRISPR-assoc_Cas1"/>
</dbReference>
<comment type="caution">
    <text evidence="11">The sequence shown here is derived from an EMBL/GenBank/DDBJ whole genome shotgun (WGS) entry which is preliminary data.</text>
</comment>
<accession>A0AA43GWP1</accession>
<comment type="cofactor">
    <cofactor evidence="10">
        <name>Mg(2+)</name>
        <dbReference type="ChEBI" id="CHEBI:18420"/>
    </cofactor>
    <cofactor evidence="10">
        <name>Mn(2+)</name>
        <dbReference type="ChEBI" id="CHEBI:29035"/>
    </cofactor>
</comment>
<evidence type="ECO:0000256" key="2">
    <source>
        <dbReference type="ARBA" id="ARBA00022723"/>
    </source>
</evidence>
<keyword evidence="4 10" id="KW-0378">Hydrolase</keyword>
<dbReference type="AlphaFoldDB" id="A0AA43GWP1"/>
<evidence type="ECO:0000256" key="7">
    <source>
        <dbReference type="ARBA" id="ARBA00023125"/>
    </source>
</evidence>
<comment type="similarity">
    <text evidence="10">Belongs to the CRISPR-associated endonuclease Cas1 family.</text>
</comment>
<dbReference type="PANTHER" id="PTHR34353:SF2">
    <property type="entry name" value="CRISPR-ASSOCIATED ENDONUCLEASE CAS1 1"/>
    <property type="match status" value="1"/>
</dbReference>
<evidence type="ECO:0000313" key="12">
    <source>
        <dbReference type="Proteomes" id="UP001159370"/>
    </source>
</evidence>
<dbReference type="GO" id="GO:0051607">
    <property type="term" value="P:defense response to virus"/>
    <property type="evidence" value="ECO:0007669"/>
    <property type="project" value="UniProtKB-UniRule"/>
</dbReference>
<dbReference type="Gene3D" id="3.100.10.20">
    <property type="entry name" value="CRISPR-associated endonuclease Cas1, N-terminal domain"/>
    <property type="match status" value="1"/>
</dbReference>
<dbReference type="GO" id="GO:0004519">
    <property type="term" value="F:endonuclease activity"/>
    <property type="evidence" value="ECO:0007669"/>
    <property type="project" value="UniProtKB-UniRule"/>
</dbReference>
<reference evidence="11 12" key="1">
    <citation type="journal article" date="2023" name="J. Phycol.">
        <title>Chrysosporum ovalisporum is synonymous with the true-branching cyanobacterium Umezakia natans (Nostocales/Aphanizomenonaceae).</title>
        <authorList>
            <person name="McGregor G.B."/>
            <person name="Sendall B.C."/>
            <person name="Niiyama Y."/>
            <person name="Tuji A."/>
            <person name="Willis A."/>
        </authorList>
    </citation>
    <scope>NUCLEOTIDE SEQUENCE [LARGE SCALE GENOMIC DNA]</scope>
    <source>
        <strain evidence="11 12">FSS-62</strain>
    </source>
</reference>
<keyword evidence="5 10" id="KW-0460">Magnesium</keyword>
<sequence>MQTLYVSEQNCYVYLKQETLLVKQGETICAEVQLPLLEQIFIFGHSQLTTQVIQACLWRDISIAYLSSMGYCYGRILPISKGYRQLSRYQQQLSPVDKLITARAIVRGKLKNSRVLLRRQKKRRESEILERVLQTLDYLADQAVQADTWEKLIGFEGAGAAQYFSAFSECLTNPSFVFSGRSRRPPGNPVNAMLSFGYQVLWNHLLALIEMQGLDPYHACLHQGNDGHAALASDLMEEFRAPLVDSLVMWLINRNIVDAESDFEFKNGGCYLNNFGRKKFLRGFLQRMTEEIQTNPGEQQPKWDLLTQQVRAFKQFVYNPSHHYQPYRID</sequence>
<dbReference type="GO" id="GO:0046872">
    <property type="term" value="F:metal ion binding"/>
    <property type="evidence" value="ECO:0007669"/>
    <property type="project" value="UniProtKB-UniRule"/>
</dbReference>
<dbReference type="PANTHER" id="PTHR34353">
    <property type="entry name" value="CRISPR-ASSOCIATED ENDONUCLEASE CAS1 1"/>
    <property type="match status" value="1"/>
</dbReference>
<keyword evidence="8 10" id="KW-0464">Manganese</keyword>
<dbReference type="CDD" id="cd09634">
    <property type="entry name" value="Cas1_I-II-III"/>
    <property type="match status" value="1"/>
</dbReference>
<dbReference type="HAMAP" id="MF_01470">
    <property type="entry name" value="Cas1"/>
    <property type="match status" value="1"/>
</dbReference>
<comment type="function">
    <text evidence="10">CRISPR (clustered regularly interspaced short palindromic repeat), is an adaptive immune system that provides protection against mobile genetic elements (viruses, transposable elements and conjugative plasmids). CRISPR clusters contain spacers, sequences complementary to antecedent mobile elements, and target invading nucleic acids. CRISPR clusters are transcribed and processed into CRISPR RNA (crRNA). Acts as a dsDNA endonuclease. Involved in the integration of spacer DNA into the CRISPR cassette.</text>
</comment>
<dbReference type="RefSeq" id="WP_280652219.1">
    <property type="nucleotide sequence ID" value="NZ_JANQDL010000038.1"/>
</dbReference>
<dbReference type="GeneID" id="83686448"/>
<dbReference type="Proteomes" id="UP001159370">
    <property type="component" value="Unassembled WGS sequence"/>
</dbReference>
<gene>
    <name evidence="10 11" type="primary">cas1</name>
    <name evidence="11" type="ORF">NWP23_04775</name>
</gene>
<evidence type="ECO:0000256" key="4">
    <source>
        <dbReference type="ARBA" id="ARBA00022801"/>
    </source>
</evidence>
<dbReference type="Gene3D" id="1.20.120.920">
    <property type="entry name" value="CRISPR-associated endonuclease Cas1, C-terminal domain"/>
    <property type="match status" value="1"/>
</dbReference>
<evidence type="ECO:0000313" key="11">
    <source>
        <dbReference type="EMBL" id="MDH6063111.1"/>
    </source>
</evidence>
<comment type="subunit">
    <text evidence="9 10">Homodimer, forms a heterotetramer with a Cas2 homodimer.</text>
</comment>
<dbReference type="NCBIfam" id="TIGR00287">
    <property type="entry name" value="cas1"/>
    <property type="match status" value="1"/>
</dbReference>
<keyword evidence="1 10" id="KW-0540">Nuclease</keyword>
<dbReference type="Pfam" id="PF01867">
    <property type="entry name" value="Cas_Cas1"/>
    <property type="match status" value="1"/>
</dbReference>
<keyword evidence="7 10" id="KW-0238">DNA-binding</keyword>
<dbReference type="GO" id="GO:0016787">
    <property type="term" value="F:hydrolase activity"/>
    <property type="evidence" value="ECO:0007669"/>
    <property type="project" value="UniProtKB-KW"/>
</dbReference>
<dbReference type="EMBL" id="JANQDL010000038">
    <property type="protein sequence ID" value="MDH6063111.1"/>
    <property type="molecule type" value="Genomic_DNA"/>
</dbReference>
<evidence type="ECO:0000256" key="3">
    <source>
        <dbReference type="ARBA" id="ARBA00022759"/>
    </source>
</evidence>
<evidence type="ECO:0000256" key="9">
    <source>
        <dbReference type="ARBA" id="ARBA00038592"/>
    </source>
</evidence>
<keyword evidence="6 10" id="KW-0051">Antiviral defense</keyword>
<name>A0AA43GWP1_9CYAN</name>
<feature type="binding site" evidence="10">
    <location>
        <position position="237"/>
    </location>
    <ligand>
        <name>Mn(2+)</name>
        <dbReference type="ChEBI" id="CHEBI:29035"/>
    </ligand>
</feature>
<evidence type="ECO:0000256" key="10">
    <source>
        <dbReference type="HAMAP-Rule" id="MF_01470"/>
    </source>
</evidence>
<dbReference type="InterPro" id="IPR042206">
    <property type="entry name" value="CRISPR-assoc_Cas1_C"/>
</dbReference>
<protein>
    <recommendedName>
        <fullName evidence="10">CRISPR-associated endonuclease Cas1</fullName>
        <ecNumber evidence="10">3.1.-.-</ecNumber>
    </recommendedName>
</protein>
<keyword evidence="2 10" id="KW-0479">Metal-binding</keyword>
<dbReference type="GO" id="GO:0043571">
    <property type="term" value="P:maintenance of CRISPR repeat elements"/>
    <property type="evidence" value="ECO:0007669"/>
    <property type="project" value="UniProtKB-UniRule"/>
</dbReference>
<organism evidence="11 12">
    <name type="scientific">Umezakia ovalisporum FSS-62</name>
    <dbReference type="NCBI Taxonomy" id="2971776"/>
    <lineage>
        <taxon>Bacteria</taxon>
        <taxon>Bacillati</taxon>
        <taxon>Cyanobacteriota</taxon>
        <taxon>Cyanophyceae</taxon>
        <taxon>Nostocales</taxon>
        <taxon>Nodulariaceae</taxon>
        <taxon>Umezakia</taxon>
    </lineage>
</organism>
<keyword evidence="3 10" id="KW-0255">Endonuclease</keyword>
<evidence type="ECO:0000256" key="1">
    <source>
        <dbReference type="ARBA" id="ARBA00022722"/>
    </source>
</evidence>
<dbReference type="EC" id="3.1.-.-" evidence="10"/>
<evidence type="ECO:0000256" key="8">
    <source>
        <dbReference type="ARBA" id="ARBA00023211"/>
    </source>
</evidence>
<evidence type="ECO:0000256" key="5">
    <source>
        <dbReference type="ARBA" id="ARBA00022842"/>
    </source>
</evidence>
<evidence type="ECO:0000256" key="6">
    <source>
        <dbReference type="ARBA" id="ARBA00023118"/>
    </source>
</evidence>
<feature type="binding site" evidence="10">
    <location>
        <position position="156"/>
    </location>
    <ligand>
        <name>Mn(2+)</name>
        <dbReference type="ChEBI" id="CHEBI:29035"/>
    </ligand>
</feature>
<dbReference type="InterPro" id="IPR042211">
    <property type="entry name" value="CRISPR-assoc_Cas1_N"/>
</dbReference>
<feature type="binding site" evidence="10">
    <location>
        <position position="222"/>
    </location>
    <ligand>
        <name>Mn(2+)</name>
        <dbReference type="ChEBI" id="CHEBI:29035"/>
    </ligand>
</feature>
<dbReference type="InterPro" id="IPR050646">
    <property type="entry name" value="Cas1"/>
</dbReference>